<feature type="signal peptide" evidence="17">
    <location>
        <begin position="1"/>
        <end position="19"/>
    </location>
</feature>
<evidence type="ECO:0000256" key="14">
    <source>
        <dbReference type="ARBA" id="ARBA00023288"/>
    </source>
</evidence>
<keyword evidence="7" id="KW-0336">GPI-anchor</keyword>
<keyword evidence="4" id="KW-1003">Cell membrane</keyword>
<evidence type="ECO:0000256" key="17">
    <source>
        <dbReference type="SAM" id="SignalP"/>
    </source>
</evidence>
<dbReference type="GO" id="GO:0046872">
    <property type="term" value="F:metal ion binding"/>
    <property type="evidence" value="ECO:0007669"/>
    <property type="project" value="UniProtKB-UniRule"/>
</dbReference>
<comment type="caution">
    <text evidence="15">Lacks conserved residue(s) required for the propagation of feature annotation.</text>
</comment>
<evidence type="ECO:0000256" key="3">
    <source>
        <dbReference type="ARBA" id="ARBA00010031"/>
    </source>
</evidence>
<gene>
    <name evidence="19" type="ORF">PTTW11_10564</name>
</gene>
<evidence type="ECO:0000256" key="10">
    <source>
        <dbReference type="ARBA" id="ARBA00023004"/>
    </source>
</evidence>
<evidence type="ECO:0000256" key="12">
    <source>
        <dbReference type="ARBA" id="ARBA00023157"/>
    </source>
</evidence>
<dbReference type="PANTHER" id="PTHR37928:SF2">
    <property type="entry name" value="GPI ANCHORED CFEM DOMAIN PROTEIN (AFU_ORTHOLOGUE AFUA_6G10580)"/>
    <property type="match status" value="1"/>
</dbReference>
<keyword evidence="12 15" id="KW-1015">Disulfide bond</keyword>
<feature type="binding site" description="axial binding residue" evidence="15">
    <location>
        <position position="50"/>
    </location>
    <ligand>
        <name>heme</name>
        <dbReference type="ChEBI" id="CHEBI:30413"/>
    </ligand>
    <ligandPart>
        <name>Fe</name>
        <dbReference type="ChEBI" id="CHEBI:18248"/>
    </ligandPart>
</feature>
<evidence type="ECO:0000256" key="6">
    <source>
        <dbReference type="ARBA" id="ARBA00022617"/>
    </source>
</evidence>
<evidence type="ECO:0000259" key="18">
    <source>
        <dbReference type="PROSITE" id="PS52012"/>
    </source>
</evidence>
<dbReference type="AlphaFoldDB" id="A0A6S6WFR6"/>
<protein>
    <submittedName>
        <fullName evidence="19">CFEM multi-domain protein</fullName>
    </submittedName>
</protein>
<evidence type="ECO:0000256" key="15">
    <source>
        <dbReference type="PROSITE-ProRule" id="PRU01356"/>
    </source>
</evidence>
<evidence type="ECO:0000256" key="8">
    <source>
        <dbReference type="ARBA" id="ARBA00022723"/>
    </source>
</evidence>
<proteinExistence type="inferred from homology"/>
<reference evidence="19" key="1">
    <citation type="submission" date="2021-02" db="EMBL/GenBank/DDBJ databases">
        <authorList>
            <person name="Syme A R."/>
            <person name="Syme A R."/>
            <person name="Moolhuijzen P."/>
        </authorList>
    </citation>
    <scope>NUCLEOTIDE SEQUENCE</scope>
    <source>
        <strain evidence="19">W1-1</strain>
    </source>
</reference>
<evidence type="ECO:0000256" key="1">
    <source>
        <dbReference type="ARBA" id="ARBA00004609"/>
    </source>
</evidence>
<evidence type="ECO:0000256" key="13">
    <source>
        <dbReference type="ARBA" id="ARBA00023180"/>
    </source>
</evidence>
<evidence type="ECO:0000256" key="16">
    <source>
        <dbReference type="SAM" id="MobiDB-lite"/>
    </source>
</evidence>
<comment type="similarity">
    <text evidence="3">Belongs to the RBT5 family.</text>
</comment>
<feature type="disulfide bond" evidence="15">
    <location>
        <begin position="46"/>
        <end position="53"/>
    </location>
</feature>
<dbReference type="SMART" id="SM00747">
    <property type="entry name" value="CFEM"/>
    <property type="match status" value="1"/>
</dbReference>
<dbReference type="GO" id="GO:0005576">
    <property type="term" value="C:extracellular region"/>
    <property type="evidence" value="ECO:0007669"/>
    <property type="project" value="UniProtKB-SubCell"/>
</dbReference>
<dbReference type="EMBL" id="HG992987">
    <property type="protein sequence ID" value="CAE7214502.1"/>
    <property type="molecule type" value="Genomic_DNA"/>
</dbReference>
<keyword evidence="11" id="KW-0472">Membrane</keyword>
<feature type="compositionally biased region" description="Polar residues" evidence="16">
    <location>
        <begin position="120"/>
        <end position="143"/>
    </location>
</feature>
<dbReference type="Pfam" id="PF05730">
    <property type="entry name" value="CFEM"/>
    <property type="match status" value="1"/>
</dbReference>
<evidence type="ECO:0000256" key="7">
    <source>
        <dbReference type="ARBA" id="ARBA00022622"/>
    </source>
</evidence>
<keyword evidence="10 15" id="KW-0408">Iron</keyword>
<keyword evidence="8 15" id="KW-0479">Metal-binding</keyword>
<feature type="region of interest" description="Disordered" evidence="16">
    <location>
        <begin position="105"/>
        <end position="143"/>
    </location>
</feature>
<keyword evidence="9 17" id="KW-0732">Signal</keyword>
<comment type="subcellular location">
    <subcellularLocation>
        <location evidence="1">Cell membrane</location>
        <topology evidence="1">Lipid-anchor</topology>
        <topology evidence="1">GPI-anchor</topology>
    </subcellularLocation>
    <subcellularLocation>
        <location evidence="2">Secreted</location>
    </subcellularLocation>
</comment>
<feature type="chain" id="PRO_5043534564" evidence="17">
    <location>
        <begin position="20"/>
        <end position="168"/>
    </location>
</feature>
<dbReference type="GO" id="GO:0098552">
    <property type="term" value="C:side of membrane"/>
    <property type="evidence" value="ECO:0007669"/>
    <property type="project" value="UniProtKB-KW"/>
</dbReference>
<keyword evidence="6 15" id="KW-0349">Heme</keyword>
<accession>A0A6S6WFR6</accession>
<keyword evidence="14" id="KW-0449">Lipoprotein</keyword>
<feature type="compositionally biased region" description="Low complexity" evidence="16">
    <location>
        <begin position="105"/>
        <end position="116"/>
    </location>
</feature>
<evidence type="ECO:0000256" key="4">
    <source>
        <dbReference type="ARBA" id="ARBA00022475"/>
    </source>
</evidence>
<dbReference type="InterPro" id="IPR008427">
    <property type="entry name" value="Extracellular_membr_CFEM_dom"/>
</dbReference>
<sequence>MRFQASVLAVAASAALVSAQNANAGLSAVPSCAVPCFTEALPASGCAVTDVKCQCTTGRDPLTAALMKCVPTKCSPEELANLQPALVKLCEQAGVTLSGIPSATATASGSSPMASGVMPSGSTPSGSMASGAPTATRSGAPQQTQNAAAGMAVEFGAIAMGIAAVFGL</sequence>
<evidence type="ECO:0000256" key="11">
    <source>
        <dbReference type="ARBA" id="ARBA00023136"/>
    </source>
</evidence>
<dbReference type="GO" id="GO:0005886">
    <property type="term" value="C:plasma membrane"/>
    <property type="evidence" value="ECO:0007669"/>
    <property type="project" value="UniProtKB-SubCell"/>
</dbReference>
<evidence type="ECO:0000256" key="2">
    <source>
        <dbReference type="ARBA" id="ARBA00004613"/>
    </source>
</evidence>
<keyword evidence="13" id="KW-0325">Glycoprotein</keyword>
<dbReference type="PROSITE" id="PS52012">
    <property type="entry name" value="CFEM"/>
    <property type="match status" value="1"/>
</dbReference>
<dbReference type="PANTHER" id="PTHR37928">
    <property type="entry name" value="CFEM DOMAIN PROTEIN (AFU_ORTHOLOGUE AFUA_6G14090)"/>
    <property type="match status" value="1"/>
</dbReference>
<organism evidence="19 20">
    <name type="scientific">Pyrenophora teres f. teres</name>
    <dbReference type="NCBI Taxonomy" id="97479"/>
    <lineage>
        <taxon>Eukaryota</taxon>
        <taxon>Fungi</taxon>
        <taxon>Dikarya</taxon>
        <taxon>Ascomycota</taxon>
        <taxon>Pezizomycotina</taxon>
        <taxon>Dothideomycetes</taxon>
        <taxon>Pleosporomycetidae</taxon>
        <taxon>Pleosporales</taxon>
        <taxon>Pleosporineae</taxon>
        <taxon>Pleosporaceae</taxon>
        <taxon>Pyrenophora</taxon>
    </lineage>
</organism>
<name>A0A6S6WFR6_9PLEO</name>
<evidence type="ECO:0000313" key="19">
    <source>
        <dbReference type="EMBL" id="CAE7214502.1"/>
    </source>
</evidence>
<keyword evidence="5" id="KW-0964">Secreted</keyword>
<dbReference type="InterPro" id="IPR051735">
    <property type="entry name" value="CFEM_domain"/>
</dbReference>
<evidence type="ECO:0000313" key="20">
    <source>
        <dbReference type="Proteomes" id="UP000472372"/>
    </source>
</evidence>
<evidence type="ECO:0000256" key="9">
    <source>
        <dbReference type="ARBA" id="ARBA00022729"/>
    </source>
</evidence>
<feature type="domain" description="CFEM" evidence="18">
    <location>
        <begin position="2"/>
        <end position="115"/>
    </location>
</feature>
<dbReference type="Proteomes" id="UP000472372">
    <property type="component" value="Chromosome 11"/>
</dbReference>
<evidence type="ECO:0000256" key="5">
    <source>
        <dbReference type="ARBA" id="ARBA00022525"/>
    </source>
</evidence>